<accession>A0A6P1XZ64</accession>
<dbReference type="RefSeq" id="WP_162663097.1">
    <property type="nucleotide sequence ID" value="NZ_CP048020.1"/>
</dbReference>
<proteinExistence type="predicted"/>
<evidence type="ECO:0000313" key="3">
    <source>
        <dbReference type="Proteomes" id="UP000464374"/>
    </source>
</evidence>
<feature type="transmembrane region" description="Helical" evidence="1">
    <location>
        <begin position="5"/>
        <end position="26"/>
    </location>
</feature>
<feature type="transmembrane region" description="Helical" evidence="1">
    <location>
        <begin position="79"/>
        <end position="99"/>
    </location>
</feature>
<keyword evidence="1" id="KW-0472">Membrane</keyword>
<dbReference type="EMBL" id="CP048020">
    <property type="protein sequence ID" value="QHX42866.1"/>
    <property type="molecule type" value="Genomic_DNA"/>
</dbReference>
<organism evidence="2 3">
    <name type="scientific">Treponema vincentii</name>
    <dbReference type="NCBI Taxonomy" id="69710"/>
    <lineage>
        <taxon>Bacteria</taxon>
        <taxon>Pseudomonadati</taxon>
        <taxon>Spirochaetota</taxon>
        <taxon>Spirochaetia</taxon>
        <taxon>Spirochaetales</taxon>
        <taxon>Treponemataceae</taxon>
        <taxon>Treponema</taxon>
    </lineage>
</organism>
<keyword evidence="1" id="KW-0812">Transmembrane</keyword>
<dbReference type="KEGG" id="trz:GWP43_04725"/>
<gene>
    <name evidence="2" type="ORF">GWP43_04725</name>
</gene>
<dbReference type="Proteomes" id="UP000464374">
    <property type="component" value="Chromosome"/>
</dbReference>
<dbReference type="AlphaFoldDB" id="A0A6P1XZ64"/>
<feature type="transmembrane region" description="Helical" evidence="1">
    <location>
        <begin position="56"/>
        <end position="73"/>
    </location>
</feature>
<evidence type="ECO:0000313" key="2">
    <source>
        <dbReference type="EMBL" id="QHX42866.1"/>
    </source>
</evidence>
<keyword evidence="1" id="KW-1133">Transmembrane helix</keyword>
<evidence type="ECO:0000256" key="1">
    <source>
        <dbReference type="SAM" id="Phobius"/>
    </source>
</evidence>
<sequence>MKTKLIFITILGLILFGVLFMQYGHVPSIDCIGAAAILAGGGVAVYDCIKRQNKAALIPLAISIVTFIITGFIPFEGSVLVATFGFIALGLYIYLTVILNRRKISTEKTLT</sequence>
<protein>
    <submittedName>
        <fullName evidence="2">Uncharacterized protein</fullName>
    </submittedName>
</protein>
<feature type="transmembrane region" description="Helical" evidence="1">
    <location>
        <begin position="32"/>
        <end position="49"/>
    </location>
</feature>
<reference evidence="2 3" key="1">
    <citation type="submission" date="2020-01" db="EMBL/GenBank/DDBJ databases">
        <title>Complete genome sequence of a human oral phylogroup 1 Treponema sp. strain ATCC 700766, originally isolated from periodontitis dental plaque.</title>
        <authorList>
            <person name="Chan Y."/>
            <person name="Huo Y.-B."/>
            <person name="Yu X.-L."/>
            <person name="Zeng H."/>
            <person name="Leung W.-K."/>
            <person name="Watt R.M."/>
        </authorList>
    </citation>
    <scope>NUCLEOTIDE SEQUENCE [LARGE SCALE GENOMIC DNA]</scope>
    <source>
        <strain evidence="2 3">OMZ 804</strain>
    </source>
</reference>
<name>A0A6P1XZ64_9SPIR</name>